<sequence length="84" mass="9130">MMTSALGSTNACCDSSFVHESSSARQLCDWQLEREVLPLNHRHSPNPLSLFCAGSLGKVISVMSFFTATGRNSASAGRISEYKF</sequence>
<dbReference type="EMBL" id="JBBWWR010000017">
    <property type="protein sequence ID" value="KAK8945420.1"/>
    <property type="molecule type" value="Genomic_DNA"/>
</dbReference>
<evidence type="ECO:0000313" key="2">
    <source>
        <dbReference type="Proteomes" id="UP001412067"/>
    </source>
</evidence>
<name>A0ABR2LM85_9ASPA</name>
<proteinExistence type="predicted"/>
<protein>
    <submittedName>
        <fullName evidence="1">Uncharacterized protein</fullName>
    </submittedName>
</protein>
<organism evidence="1 2">
    <name type="scientific">Platanthera guangdongensis</name>
    <dbReference type="NCBI Taxonomy" id="2320717"/>
    <lineage>
        <taxon>Eukaryota</taxon>
        <taxon>Viridiplantae</taxon>
        <taxon>Streptophyta</taxon>
        <taxon>Embryophyta</taxon>
        <taxon>Tracheophyta</taxon>
        <taxon>Spermatophyta</taxon>
        <taxon>Magnoliopsida</taxon>
        <taxon>Liliopsida</taxon>
        <taxon>Asparagales</taxon>
        <taxon>Orchidaceae</taxon>
        <taxon>Orchidoideae</taxon>
        <taxon>Orchideae</taxon>
        <taxon>Orchidinae</taxon>
        <taxon>Platanthera</taxon>
    </lineage>
</organism>
<gene>
    <name evidence="1" type="ORF">KSP40_PGU006966</name>
</gene>
<keyword evidence="2" id="KW-1185">Reference proteome</keyword>
<reference evidence="1 2" key="1">
    <citation type="journal article" date="2022" name="Nat. Plants">
        <title>Genomes of leafy and leafless Platanthera orchids illuminate the evolution of mycoheterotrophy.</title>
        <authorList>
            <person name="Li M.H."/>
            <person name="Liu K.W."/>
            <person name="Li Z."/>
            <person name="Lu H.C."/>
            <person name="Ye Q.L."/>
            <person name="Zhang D."/>
            <person name="Wang J.Y."/>
            <person name="Li Y.F."/>
            <person name="Zhong Z.M."/>
            <person name="Liu X."/>
            <person name="Yu X."/>
            <person name="Liu D.K."/>
            <person name="Tu X.D."/>
            <person name="Liu B."/>
            <person name="Hao Y."/>
            <person name="Liao X.Y."/>
            <person name="Jiang Y.T."/>
            <person name="Sun W.H."/>
            <person name="Chen J."/>
            <person name="Chen Y.Q."/>
            <person name="Ai Y."/>
            <person name="Zhai J.W."/>
            <person name="Wu S.S."/>
            <person name="Zhou Z."/>
            <person name="Hsiao Y.Y."/>
            <person name="Wu W.L."/>
            <person name="Chen Y.Y."/>
            <person name="Lin Y.F."/>
            <person name="Hsu J.L."/>
            <person name="Li C.Y."/>
            <person name="Wang Z.W."/>
            <person name="Zhao X."/>
            <person name="Zhong W.Y."/>
            <person name="Ma X.K."/>
            <person name="Ma L."/>
            <person name="Huang J."/>
            <person name="Chen G.Z."/>
            <person name="Huang M.Z."/>
            <person name="Huang L."/>
            <person name="Peng D.H."/>
            <person name="Luo Y.B."/>
            <person name="Zou S.Q."/>
            <person name="Chen S.P."/>
            <person name="Lan S."/>
            <person name="Tsai W.C."/>
            <person name="Van de Peer Y."/>
            <person name="Liu Z.J."/>
        </authorList>
    </citation>
    <scope>NUCLEOTIDE SEQUENCE [LARGE SCALE GENOMIC DNA]</scope>
    <source>
        <strain evidence="1">Lor288</strain>
    </source>
</reference>
<comment type="caution">
    <text evidence="1">The sequence shown here is derived from an EMBL/GenBank/DDBJ whole genome shotgun (WGS) entry which is preliminary data.</text>
</comment>
<dbReference type="Proteomes" id="UP001412067">
    <property type="component" value="Unassembled WGS sequence"/>
</dbReference>
<accession>A0ABR2LM85</accession>
<evidence type="ECO:0000313" key="1">
    <source>
        <dbReference type="EMBL" id="KAK8945420.1"/>
    </source>
</evidence>